<comment type="caution">
    <text evidence="1">The sequence shown here is derived from an EMBL/GenBank/DDBJ whole genome shotgun (WGS) entry which is preliminary data.</text>
</comment>
<sequence>MKNNEMVPIEVTCSIDPKMSEIRSLLKNNRIINTKLSIGSWRVIPKKESKIKNIKKEIEVLLKALDENKISKLYCDYPFSINNKCNTVDIKKIYSSLCRLRIEYVKKIAVSSFNNKIIIGYPCEGTIVEEKNINIAVRNECLKEDNIKKLNTNLKERHFVIYVDESNYSVWKPMVYIHEPVSSPQVNMDNLIIWLITSIDTRFVIWKSDNGGKWEIIHTNI</sequence>
<protein>
    <submittedName>
        <fullName evidence="1">Uncharacterized protein</fullName>
    </submittedName>
</protein>
<accession>A0A9W6DHE3</accession>
<dbReference type="EMBL" id="BRLB01000016">
    <property type="protein sequence ID" value="GKX31368.1"/>
    <property type="molecule type" value="Genomic_DNA"/>
</dbReference>
<keyword evidence="2" id="KW-1185">Reference proteome</keyword>
<gene>
    <name evidence="1" type="ORF">SH1V18_38480</name>
</gene>
<name>A0A9W6DHE3_9FIRM</name>
<dbReference type="Proteomes" id="UP001144256">
    <property type="component" value="Unassembled WGS sequence"/>
</dbReference>
<dbReference type="AlphaFoldDB" id="A0A9W6DHE3"/>
<reference evidence="1" key="1">
    <citation type="submission" date="2022-06" db="EMBL/GenBank/DDBJ databases">
        <title>Vallitalea longa sp. nov., an anaerobic bacterium isolated from marine sediment.</title>
        <authorList>
            <person name="Hirano S."/>
            <person name="Terahara T."/>
            <person name="Mori K."/>
            <person name="Hamada M."/>
            <person name="Matsumoto R."/>
            <person name="Kobayashi T."/>
        </authorList>
    </citation>
    <scope>NUCLEOTIDE SEQUENCE</scope>
    <source>
        <strain evidence="1">SH18-1</strain>
    </source>
</reference>
<evidence type="ECO:0000313" key="1">
    <source>
        <dbReference type="EMBL" id="GKX31368.1"/>
    </source>
</evidence>
<dbReference type="RefSeq" id="WP_281818351.1">
    <property type="nucleotide sequence ID" value="NZ_BRLB01000016.1"/>
</dbReference>
<evidence type="ECO:0000313" key="2">
    <source>
        <dbReference type="Proteomes" id="UP001144256"/>
    </source>
</evidence>
<organism evidence="1 2">
    <name type="scientific">Vallitalea longa</name>
    <dbReference type="NCBI Taxonomy" id="2936439"/>
    <lineage>
        <taxon>Bacteria</taxon>
        <taxon>Bacillati</taxon>
        <taxon>Bacillota</taxon>
        <taxon>Clostridia</taxon>
        <taxon>Lachnospirales</taxon>
        <taxon>Vallitaleaceae</taxon>
        <taxon>Vallitalea</taxon>
    </lineage>
</organism>
<proteinExistence type="predicted"/>